<reference evidence="13" key="1">
    <citation type="submission" date="2016-09" db="EMBL/GenBank/DDBJ databases">
        <authorList>
            <person name="Jeantristanb JTB J.-T."/>
            <person name="Ricardo R."/>
        </authorList>
    </citation>
    <scope>NUCLEOTIDE SEQUENCE [LARGE SCALE GENOMIC DNA]</scope>
</reference>
<proteinExistence type="predicted"/>
<gene>
    <name evidence="12" type="ORF">BQ2448_6260</name>
</gene>
<feature type="region of interest" description="Disordered" evidence="9">
    <location>
        <begin position="149"/>
        <end position="171"/>
    </location>
</feature>
<evidence type="ECO:0000256" key="3">
    <source>
        <dbReference type="ARBA" id="ARBA00022676"/>
    </source>
</evidence>
<feature type="domain" description="Chitin synthase N-terminal" evidence="11">
    <location>
        <begin position="266"/>
        <end position="331"/>
    </location>
</feature>
<dbReference type="GO" id="GO:0071555">
    <property type="term" value="P:cell wall organization"/>
    <property type="evidence" value="ECO:0007669"/>
    <property type="project" value="UniProtKB-KW"/>
</dbReference>
<dbReference type="PANTHER" id="PTHR22914:SF38">
    <property type="entry name" value="CHITIN SYNTHASE 2"/>
    <property type="match status" value="1"/>
</dbReference>
<dbReference type="GO" id="GO:0004100">
    <property type="term" value="F:chitin synthase activity"/>
    <property type="evidence" value="ECO:0007669"/>
    <property type="project" value="UniProtKB-EC"/>
</dbReference>
<evidence type="ECO:0000256" key="10">
    <source>
        <dbReference type="SAM" id="Phobius"/>
    </source>
</evidence>
<dbReference type="SUPFAM" id="SSF53448">
    <property type="entry name" value="Nucleotide-diphospho-sugar transferases"/>
    <property type="match status" value="1"/>
</dbReference>
<accession>A0A238FJ66</accession>
<dbReference type="PANTHER" id="PTHR22914">
    <property type="entry name" value="CHITIN SYNTHASE"/>
    <property type="match status" value="1"/>
</dbReference>
<feature type="region of interest" description="Disordered" evidence="9">
    <location>
        <begin position="55"/>
        <end position="77"/>
    </location>
</feature>
<comment type="subcellular location">
    <subcellularLocation>
        <location evidence="1">Membrane</location>
        <topology evidence="1">Multi-pass membrane protein</topology>
    </subcellularLocation>
</comment>
<evidence type="ECO:0000256" key="1">
    <source>
        <dbReference type="ARBA" id="ARBA00004141"/>
    </source>
</evidence>
<comment type="function">
    <text evidence="8">Polymerizes chitin, a structural polymer of the cell wall and septum, by transferring the sugar moiety of UDP-GlcNAc to the non-reducing end of the growing chitin polymer.</text>
</comment>
<dbReference type="InterPro" id="IPR013616">
    <property type="entry name" value="Chitin_synth_N"/>
</dbReference>
<dbReference type="GO" id="GO:0016020">
    <property type="term" value="C:membrane"/>
    <property type="evidence" value="ECO:0007669"/>
    <property type="project" value="UniProtKB-SubCell"/>
</dbReference>
<protein>
    <recommendedName>
        <fullName evidence="2">chitin synthase</fullName>
        <ecNumber evidence="2">2.4.1.16</ecNumber>
    </recommendedName>
</protein>
<feature type="transmembrane region" description="Helical" evidence="10">
    <location>
        <begin position="985"/>
        <end position="1002"/>
    </location>
</feature>
<evidence type="ECO:0000256" key="5">
    <source>
        <dbReference type="ARBA" id="ARBA00022989"/>
    </source>
</evidence>
<feature type="transmembrane region" description="Helical" evidence="10">
    <location>
        <begin position="851"/>
        <end position="873"/>
    </location>
</feature>
<dbReference type="OrthoDB" id="26569at2759"/>
<dbReference type="InterPro" id="IPR004835">
    <property type="entry name" value="Chitin_synth"/>
</dbReference>
<dbReference type="Pfam" id="PF01644">
    <property type="entry name" value="Chitin_synth_1"/>
    <property type="match status" value="2"/>
</dbReference>
<organism evidence="12 13">
    <name type="scientific">Microbotryum intermedium</name>
    <dbReference type="NCBI Taxonomy" id="269621"/>
    <lineage>
        <taxon>Eukaryota</taxon>
        <taxon>Fungi</taxon>
        <taxon>Dikarya</taxon>
        <taxon>Basidiomycota</taxon>
        <taxon>Pucciniomycotina</taxon>
        <taxon>Microbotryomycetes</taxon>
        <taxon>Microbotryales</taxon>
        <taxon>Microbotryaceae</taxon>
        <taxon>Microbotryum</taxon>
    </lineage>
</organism>
<keyword evidence="3" id="KW-0808">Transferase</keyword>
<evidence type="ECO:0000256" key="6">
    <source>
        <dbReference type="ARBA" id="ARBA00023136"/>
    </source>
</evidence>
<keyword evidence="3" id="KW-0328">Glycosyltransferase</keyword>
<dbReference type="STRING" id="269621.A0A238FJ66"/>
<dbReference type="GO" id="GO:0006031">
    <property type="term" value="P:chitin biosynthetic process"/>
    <property type="evidence" value="ECO:0007669"/>
    <property type="project" value="TreeGrafter"/>
</dbReference>
<evidence type="ECO:0000256" key="8">
    <source>
        <dbReference type="ARBA" id="ARBA00024009"/>
    </source>
</evidence>
<dbReference type="Pfam" id="PF08407">
    <property type="entry name" value="Chitin_synth_1N"/>
    <property type="match status" value="1"/>
</dbReference>
<dbReference type="Proteomes" id="UP000198372">
    <property type="component" value="Unassembled WGS sequence"/>
</dbReference>
<dbReference type="AlphaFoldDB" id="A0A238FJ66"/>
<dbReference type="EC" id="2.4.1.16" evidence="2"/>
<dbReference type="EMBL" id="FMSP01000019">
    <property type="protein sequence ID" value="SCV73830.1"/>
    <property type="molecule type" value="Genomic_DNA"/>
</dbReference>
<feature type="transmembrane region" description="Helical" evidence="10">
    <location>
        <begin position="885"/>
        <end position="904"/>
    </location>
</feature>
<keyword evidence="4 10" id="KW-0812">Transmembrane</keyword>
<keyword evidence="7" id="KW-0961">Cell wall biogenesis/degradation</keyword>
<keyword evidence="6 10" id="KW-0472">Membrane</keyword>
<evidence type="ECO:0000256" key="2">
    <source>
        <dbReference type="ARBA" id="ARBA00012543"/>
    </source>
</evidence>
<keyword evidence="5 10" id="KW-1133">Transmembrane helix</keyword>
<evidence type="ECO:0000256" key="4">
    <source>
        <dbReference type="ARBA" id="ARBA00022692"/>
    </source>
</evidence>
<sequence length="1123" mass="126373">MAYFTFSDDRNEPLRYMSPPPRPYMGMTSGGSPAANDGTVGPVAGYYSESISTYTPQQEGSEGYYSHPPPSFHSHRHEQFDSYYDGSRRPAAHGPGATADGINQQYDPTLERQHKNVAGRYATNTLYQNNRYDESSMIDLNANTRPLRTKRSAARGTAADPGARMTGDAGKFEPVDEDAVVQERDMEDDLFEDSFEGKDEWEQIKEQGEEGEVGSPAISFAGGFGAPPPVSSCQPVHSECYGRMLKELSSYATPFNQTAHLRRNLTNRRVKLTQGNLVLDCAIPTRLSDFLPRKGEDEFMLTRYTAVTCAPEDFNKNSYTLRPTLYSRQTELLIVVTLYNENEILFCRTMHGIMSQLTFAVGRRRCLGSSRSHAMARRAENIAQLCKRKKSNTWGPDGWKKVVVCIVADGRKAIHPRVLDCLSALGVYQEGLATNQIDDASVQSHIYEYTTQLSIDPDLRFKGLEKGIVPTQIMFCLKEKNAKKLNSHRWALQAFAPQLDPNVVMLVDVGTRPAELSLYHLWKCFDLDSNVGGACGEICAMKGRFWTHLLNPLVAAQNFVSHIWAIPVQSFGADQMWCARNTKFRLFLPLDILDKPLESMFGYITVLPGAFSAYRYIALKNDELGHGPLNSYFKGEHLAGHDADVFTSNMYLAEDRILCWELIAKRGHNWVLKFVKSARGETDVPDQIAEFISQRRRWLNGSFFAGCYALRHTFSLTHTTHSRRKVFALYLQAIYNCLNLLVAWFGLANYWCFLMVSIRQYPTFKLRGIKYLNLIVQYAYQGSIIACFFLAMGNKPKSAHWKYLTVMHAFLLVTSVFVFLPEIILGLTAVYMVGATVFCTLKAIQLMKSNLIMFQIIVSMIATYGCYVLSSLIAMDPWHLVTSMLQYIVFSPVSINLLNIYAFSNLHDFSWGTKELTAQEQDLGVTKKIGKDTVNMTLPSDQADIDVAYDRSLHNLKTRPMIVPPTLSQKQRDEQIIEYYQSVRTNILLVWVLSNGLIMSTVLQGDYASTFTGGHGNGRTQIYMVVVLILVAAMALIRLIGSTAYTIDRFIRIVGGRYQSRFGRKAAGAKGARGSANLTEPRGIRRIKSSTTLGGATAVGTMEEDHEKTYFEDEEVMMDEKNY</sequence>
<evidence type="ECO:0000256" key="9">
    <source>
        <dbReference type="SAM" id="MobiDB-lite"/>
    </source>
</evidence>
<evidence type="ECO:0000256" key="7">
    <source>
        <dbReference type="ARBA" id="ARBA00023316"/>
    </source>
</evidence>
<feature type="transmembrane region" description="Helical" evidence="10">
    <location>
        <begin position="726"/>
        <end position="751"/>
    </location>
</feature>
<feature type="transmembrane region" description="Helical" evidence="10">
    <location>
        <begin position="803"/>
        <end position="820"/>
    </location>
</feature>
<feature type="transmembrane region" description="Helical" evidence="10">
    <location>
        <begin position="771"/>
        <end position="791"/>
    </location>
</feature>
<name>A0A238FJ66_9BASI</name>
<dbReference type="InterPro" id="IPR029044">
    <property type="entry name" value="Nucleotide-diphossugar_trans"/>
</dbReference>
<dbReference type="GO" id="GO:0071944">
    <property type="term" value="C:cell periphery"/>
    <property type="evidence" value="ECO:0007669"/>
    <property type="project" value="TreeGrafter"/>
</dbReference>
<dbReference type="GO" id="GO:0030428">
    <property type="term" value="C:cell septum"/>
    <property type="evidence" value="ECO:0007669"/>
    <property type="project" value="TreeGrafter"/>
</dbReference>
<keyword evidence="13" id="KW-1185">Reference proteome</keyword>
<evidence type="ECO:0000313" key="12">
    <source>
        <dbReference type="EMBL" id="SCV73830.1"/>
    </source>
</evidence>
<evidence type="ECO:0000313" key="13">
    <source>
        <dbReference type="Proteomes" id="UP000198372"/>
    </source>
</evidence>
<evidence type="ECO:0000259" key="11">
    <source>
        <dbReference type="Pfam" id="PF08407"/>
    </source>
</evidence>
<feature type="region of interest" description="Disordered" evidence="9">
    <location>
        <begin position="1"/>
        <end position="41"/>
    </location>
</feature>
<feature type="transmembrane region" description="Helical" evidence="10">
    <location>
        <begin position="1022"/>
        <end position="1041"/>
    </location>
</feature>